<evidence type="ECO:0000256" key="2">
    <source>
        <dbReference type="ARBA" id="ARBA00022692"/>
    </source>
</evidence>
<gene>
    <name evidence="5" type="ORF">VV01_16630</name>
</gene>
<proteinExistence type="predicted"/>
<evidence type="ECO:0000256" key="1">
    <source>
        <dbReference type="ARBA" id="ARBA00004141"/>
    </source>
</evidence>
<evidence type="ECO:0000313" key="6">
    <source>
        <dbReference type="Proteomes" id="UP000037397"/>
    </source>
</evidence>
<keyword evidence="2" id="KW-0812">Transmembrane</keyword>
<keyword evidence="4" id="KW-0472">Membrane</keyword>
<keyword evidence="6" id="KW-1185">Reference proteome</keyword>
<name>A0A0L6CKW6_9MICO</name>
<accession>A0A0L6CKW6</accession>
<dbReference type="Proteomes" id="UP000037397">
    <property type="component" value="Unassembled WGS sequence"/>
</dbReference>
<dbReference type="Pfam" id="PF07681">
    <property type="entry name" value="DoxX"/>
    <property type="match status" value="1"/>
</dbReference>
<dbReference type="AlphaFoldDB" id="A0A0L6CKW6"/>
<evidence type="ECO:0000256" key="4">
    <source>
        <dbReference type="ARBA" id="ARBA00023136"/>
    </source>
</evidence>
<dbReference type="RefSeq" id="WP_050670856.1">
    <property type="nucleotide sequence ID" value="NZ_LAIR01000002.1"/>
</dbReference>
<dbReference type="InterPro" id="IPR032808">
    <property type="entry name" value="DoxX"/>
</dbReference>
<keyword evidence="3" id="KW-1133">Transmembrane helix</keyword>
<dbReference type="EMBL" id="LAIR01000002">
    <property type="protein sequence ID" value="KNX38402.1"/>
    <property type="molecule type" value="Genomic_DNA"/>
</dbReference>
<reference evidence="6" key="1">
    <citation type="submission" date="2015-03" db="EMBL/GenBank/DDBJ databases">
        <title>Luteipulveratus halotolerans sp. nov., a novel actinobacterium (Dermacoccaceae) from Sarawak, Malaysia.</title>
        <authorList>
            <person name="Juboi H."/>
            <person name="Basik A."/>
            <person name="Shamsul S.S."/>
            <person name="Arnold P."/>
            <person name="Schmitt E.K."/>
            <person name="Sanglier J.-J."/>
            <person name="Yeo T."/>
        </authorList>
    </citation>
    <scope>NUCLEOTIDE SEQUENCE [LARGE SCALE GENOMIC DNA]</scope>
    <source>
        <strain evidence="6">C296001</strain>
    </source>
</reference>
<sequence length="132" mass="13764">MANPLRFAARALTGTTYAYLGYQAWRTPGGRVEAAGSTLAAIRQVAPLPEDDELLVRANGAVQAVAGSALTLGVLPRLSGLALIGSLVPTTVAGHAFWEAPDAAARTQQTTQFLKNMAMIGGLVYVVLDGKR</sequence>
<protein>
    <submittedName>
        <fullName evidence="5">DoxX family protein</fullName>
    </submittedName>
</protein>
<dbReference type="PATRIC" id="fig|1631356.3.peg.3303"/>
<organism evidence="5 6">
    <name type="scientific">Luteipulveratus halotolerans</name>
    <dbReference type="NCBI Taxonomy" id="1631356"/>
    <lineage>
        <taxon>Bacteria</taxon>
        <taxon>Bacillati</taxon>
        <taxon>Actinomycetota</taxon>
        <taxon>Actinomycetes</taxon>
        <taxon>Micrococcales</taxon>
        <taxon>Dermacoccaceae</taxon>
        <taxon>Luteipulveratus</taxon>
    </lineage>
</organism>
<comment type="subcellular location">
    <subcellularLocation>
        <location evidence="1">Membrane</location>
        <topology evidence="1">Multi-pass membrane protein</topology>
    </subcellularLocation>
</comment>
<dbReference type="GO" id="GO:0016020">
    <property type="term" value="C:membrane"/>
    <property type="evidence" value="ECO:0007669"/>
    <property type="project" value="UniProtKB-SubCell"/>
</dbReference>
<evidence type="ECO:0000313" key="5">
    <source>
        <dbReference type="EMBL" id="KNX38402.1"/>
    </source>
</evidence>
<evidence type="ECO:0000256" key="3">
    <source>
        <dbReference type="ARBA" id="ARBA00022989"/>
    </source>
</evidence>
<comment type="caution">
    <text evidence="5">The sequence shown here is derived from an EMBL/GenBank/DDBJ whole genome shotgun (WGS) entry which is preliminary data.</text>
</comment>
<dbReference type="OrthoDB" id="329282at2"/>
<dbReference type="STRING" id="1631356.VV01_16630"/>